<accession>A0A559KJ68</accession>
<dbReference type="GO" id="GO:0006269">
    <property type="term" value="P:DNA replication, synthesis of primer"/>
    <property type="evidence" value="ECO:0007669"/>
    <property type="project" value="UniProtKB-UniRule"/>
</dbReference>
<dbReference type="GO" id="GO:0000428">
    <property type="term" value="C:DNA-directed RNA polymerase complex"/>
    <property type="evidence" value="ECO:0007669"/>
    <property type="project" value="UniProtKB-KW"/>
</dbReference>
<evidence type="ECO:0000256" key="9">
    <source>
        <dbReference type="ARBA" id="ARBA00022842"/>
    </source>
</evidence>
<dbReference type="Pfam" id="PF08275">
    <property type="entry name" value="DNAG_N"/>
    <property type="match status" value="1"/>
</dbReference>
<keyword evidence="8 12" id="KW-0862">Zinc</keyword>
<dbReference type="Pfam" id="PF01807">
    <property type="entry name" value="Zn_ribbon_DnaG"/>
    <property type="match status" value="1"/>
</dbReference>
<keyword evidence="7 12" id="KW-0863">Zinc-finger</keyword>
<dbReference type="SUPFAM" id="SSF57783">
    <property type="entry name" value="Zinc beta-ribbon"/>
    <property type="match status" value="1"/>
</dbReference>
<dbReference type="Gene3D" id="3.90.980.10">
    <property type="entry name" value="DNA primase, catalytic core, N-terminal domain"/>
    <property type="match status" value="1"/>
</dbReference>
<keyword evidence="13" id="KW-0175">Coiled coil</keyword>
<keyword evidence="16" id="KW-1185">Reference proteome</keyword>
<feature type="domain" description="Toprim" evidence="14">
    <location>
        <begin position="268"/>
        <end position="349"/>
    </location>
</feature>
<dbReference type="GO" id="GO:0005737">
    <property type="term" value="C:cytoplasm"/>
    <property type="evidence" value="ECO:0007669"/>
    <property type="project" value="TreeGrafter"/>
</dbReference>
<keyword evidence="11 12" id="KW-0804">Transcription</keyword>
<comment type="function">
    <text evidence="12">RNA polymerase that catalyzes the synthesis of short RNA molecules used as primers for DNA polymerase during DNA replication.</text>
</comment>
<comment type="caution">
    <text evidence="15">The sequence shown here is derived from an EMBL/GenBank/DDBJ whole genome shotgun (WGS) entry which is preliminary data.</text>
</comment>
<dbReference type="InterPro" id="IPR050219">
    <property type="entry name" value="DnaG_primase"/>
</dbReference>
<keyword evidence="4 12" id="KW-0548">Nucleotidyltransferase</keyword>
<keyword evidence="2 12" id="KW-0639">Primosome</keyword>
<dbReference type="InterPro" id="IPR006171">
    <property type="entry name" value="TOPRIM_dom"/>
</dbReference>
<keyword evidence="3 12" id="KW-0808">Transferase</keyword>
<dbReference type="PROSITE" id="PS50880">
    <property type="entry name" value="TOPRIM"/>
    <property type="match status" value="1"/>
</dbReference>
<keyword evidence="10 12" id="KW-0238">DNA-binding</keyword>
<dbReference type="InterPro" id="IPR034151">
    <property type="entry name" value="TOPRIM_DnaG_bac"/>
</dbReference>
<dbReference type="PANTHER" id="PTHR30313:SF2">
    <property type="entry name" value="DNA PRIMASE"/>
    <property type="match status" value="1"/>
</dbReference>
<dbReference type="EC" id="2.7.7.101" evidence="12"/>
<evidence type="ECO:0000256" key="4">
    <source>
        <dbReference type="ARBA" id="ARBA00022695"/>
    </source>
</evidence>
<dbReference type="GO" id="GO:1990077">
    <property type="term" value="C:primosome complex"/>
    <property type="evidence" value="ECO:0007669"/>
    <property type="project" value="UniProtKB-KW"/>
</dbReference>
<dbReference type="GO" id="GO:0003677">
    <property type="term" value="F:DNA binding"/>
    <property type="evidence" value="ECO:0007669"/>
    <property type="project" value="UniProtKB-KW"/>
</dbReference>
<dbReference type="Gene3D" id="3.90.580.10">
    <property type="entry name" value="Zinc finger, CHC2-type domain"/>
    <property type="match status" value="1"/>
</dbReference>
<sequence>MNKENQISIQDFNQQISIYELIIISGISLKKQGKNFIGLCPFHKEKTPSFSVSPEKNIALCMACHKGGGPVKFYSQLKNISYSKAIEELSKKFNLKIFYPKKQNFNNYFYNILKETHEYYQKALQSCFRHDKHPLKIYLLKERNLNQELIQEFQLGYAYDDFFALQNYLLNKGFKIKDLLNLGLVSQPNIDKKEYFDFFRNRIIFPLTDSENRIIGFSGRCLPLNDNEKSKFQIKQPKYLINKDTNLFKKNNCLYRFFEHHSNIKQSQEVILCEGFFDVISFFKVGIKNAVATLGTQLSLNQINLLKKVTDNALIAYDGDQAGKAAMENISLILIKENFKVKIIFFPNETDPDQFINEENNNNFNSQLLNNLSQDYVLRRVGKYLEEYKKENSNIEIEEIKKKIKSLLKNQDKIKKDHYQKQIYMYFQLHIDLKENDPTEEEENLFFIKSLQNQKKFNVQKYHHNDDYFYNLFYPYQKKISQKCEIVKKKNINMIIINLLTDIFLHKNYVSFIKEEISKFYIHSEIIELIFIIKGYYERYHNNTKFNEKGININHFILVSKNFLNKFPKQIDFYDLFSDIKTNCLFIKEKKIKHREDLNIFYLQFEINKKKEEEKEIHKELNKLGEQSKQTEEQLQIKKLFQEIFKKQQKIKNIQETIKQLNQKINLLLQKE</sequence>
<name>A0A559KJ68_9MOLU</name>
<dbReference type="SMART" id="SM00400">
    <property type="entry name" value="ZnF_CHCC"/>
    <property type="match status" value="1"/>
</dbReference>
<evidence type="ECO:0000256" key="12">
    <source>
        <dbReference type="HAMAP-Rule" id="MF_00974"/>
    </source>
</evidence>
<dbReference type="HAMAP" id="MF_00974">
    <property type="entry name" value="DNA_primase_DnaG"/>
    <property type="match status" value="1"/>
</dbReference>
<evidence type="ECO:0000256" key="10">
    <source>
        <dbReference type="ARBA" id="ARBA00023125"/>
    </source>
</evidence>
<dbReference type="Pfam" id="PF13155">
    <property type="entry name" value="Toprim_2"/>
    <property type="match status" value="1"/>
</dbReference>
<dbReference type="CDD" id="cd03364">
    <property type="entry name" value="TOPRIM_DnaG_primases"/>
    <property type="match status" value="1"/>
</dbReference>
<keyword evidence="6 12" id="KW-0479">Metal-binding</keyword>
<evidence type="ECO:0000256" key="2">
    <source>
        <dbReference type="ARBA" id="ARBA00022515"/>
    </source>
</evidence>
<dbReference type="InterPro" id="IPR013264">
    <property type="entry name" value="DNAG_N"/>
</dbReference>
<evidence type="ECO:0000256" key="6">
    <source>
        <dbReference type="ARBA" id="ARBA00022723"/>
    </source>
</evidence>
<dbReference type="AlphaFoldDB" id="A0A559KJ68"/>
<comment type="cofactor">
    <cofactor evidence="12">
        <name>Zn(2+)</name>
        <dbReference type="ChEBI" id="CHEBI:29105"/>
    </cofactor>
    <text evidence="12">Binds 1 zinc ion per monomer.</text>
</comment>
<dbReference type="Gene3D" id="3.40.1360.10">
    <property type="match status" value="1"/>
</dbReference>
<feature type="coiled-coil region" evidence="13">
    <location>
        <begin position="390"/>
        <end position="417"/>
    </location>
</feature>
<dbReference type="InterPro" id="IPR036977">
    <property type="entry name" value="DNA_primase_Znf_CHC2"/>
</dbReference>
<dbReference type="PANTHER" id="PTHR30313">
    <property type="entry name" value="DNA PRIMASE"/>
    <property type="match status" value="1"/>
</dbReference>
<evidence type="ECO:0000259" key="14">
    <source>
        <dbReference type="PROSITE" id="PS50880"/>
    </source>
</evidence>
<dbReference type="EMBL" id="VIAE01000007">
    <property type="protein sequence ID" value="TVY12174.1"/>
    <property type="molecule type" value="Genomic_DNA"/>
</dbReference>
<evidence type="ECO:0000256" key="1">
    <source>
        <dbReference type="ARBA" id="ARBA00022478"/>
    </source>
</evidence>
<feature type="coiled-coil region" evidence="13">
    <location>
        <begin position="603"/>
        <end position="671"/>
    </location>
</feature>
<organism evidence="15 16">
    <name type="scientific">Candidatus Phytoplasma pini</name>
    <dbReference type="NCBI Taxonomy" id="267362"/>
    <lineage>
        <taxon>Bacteria</taxon>
        <taxon>Bacillati</taxon>
        <taxon>Mycoplasmatota</taxon>
        <taxon>Mollicutes</taxon>
        <taxon>Acholeplasmatales</taxon>
        <taxon>Acholeplasmataceae</taxon>
        <taxon>Candidatus Phytoplasma</taxon>
    </lineage>
</organism>
<dbReference type="SUPFAM" id="SSF56731">
    <property type="entry name" value="DNA primase core"/>
    <property type="match status" value="1"/>
</dbReference>
<evidence type="ECO:0000256" key="8">
    <source>
        <dbReference type="ARBA" id="ARBA00022833"/>
    </source>
</evidence>
<evidence type="ECO:0000313" key="15">
    <source>
        <dbReference type="EMBL" id="TVY12174.1"/>
    </source>
</evidence>
<protein>
    <recommendedName>
        <fullName evidence="12">DNA primase</fullName>
        <ecNumber evidence="12">2.7.7.101</ecNumber>
    </recommendedName>
</protein>
<keyword evidence="9" id="KW-0460">Magnesium</keyword>
<evidence type="ECO:0000256" key="3">
    <source>
        <dbReference type="ARBA" id="ARBA00022679"/>
    </source>
</evidence>
<dbReference type="OrthoDB" id="9803773at2"/>
<dbReference type="InterPro" id="IPR006295">
    <property type="entry name" value="DNA_primase_DnaG"/>
</dbReference>
<evidence type="ECO:0000256" key="13">
    <source>
        <dbReference type="SAM" id="Coils"/>
    </source>
</evidence>
<dbReference type="RefSeq" id="WP_144658469.1">
    <property type="nucleotide sequence ID" value="NZ_VIAE01000007.1"/>
</dbReference>
<evidence type="ECO:0000256" key="11">
    <source>
        <dbReference type="ARBA" id="ARBA00023163"/>
    </source>
</evidence>
<evidence type="ECO:0000313" key="16">
    <source>
        <dbReference type="Proteomes" id="UP000320078"/>
    </source>
</evidence>
<dbReference type="SMART" id="SM00493">
    <property type="entry name" value="TOPRIM"/>
    <property type="match status" value="1"/>
</dbReference>
<keyword evidence="5 12" id="KW-0235">DNA replication</keyword>
<feature type="zinc finger region" description="CHC2-type" evidence="12">
    <location>
        <begin position="40"/>
        <end position="64"/>
    </location>
</feature>
<comment type="subunit">
    <text evidence="12">Monomer. Interacts with DnaB.</text>
</comment>
<dbReference type="InterPro" id="IPR030846">
    <property type="entry name" value="DnaG_bac"/>
</dbReference>
<gene>
    <name evidence="12 15" type="primary">dnaG</name>
    <name evidence="15" type="ORF">MDPP_00296</name>
</gene>
<comment type="catalytic activity">
    <reaction evidence="12">
        <text>ssDNA + n NTP = ssDNA/pppN(pN)n-1 hybrid + (n-1) diphosphate.</text>
        <dbReference type="EC" id="2.7.7.101"/>
    </reaction>
</comment>
<proteinExistence type="inferred from homology"/>
<reference evidence="15 16" key="1">
    <citation type="submission" date="2019-06" db="EMBL/GenBank/DDBJ databases">
        <title>Draft Genome Sequence of Candidatus Phytoplasma pini-Related Strain MDPP: A Resource for Comparative Genomics of Gymnosperm-infecting Phytoplasmas.</title>
        <authorList>
            <person name="Cai W."/>
            <person name="Costanzo S."/>
            <person name="Shao J."/>
            <person name="Zhao Y."/>
            <person name="Davis R."/>
        </authorList>
    </citation>
    <scope>NUCLEOTIDE SEQUENCE [LARGE SCALE GENOMIC DNA]</scope>
    <source>
        <strain evidence="15 16">MDPP</strain>
    </source>
</reference>
<dbReference type="GO" id="GO:0008270">
    <property type="term" value="F:zinc ion binding"/>
    <property type="evidence" value="ECO:0007669"/>
    <property type="project" value="UniProtKB-UniRule"/>
</dbReference>
<evidence type="ECO:0000256" key="5">
    <source>
        <dbReference type="ARBA" id="ARBA00022705"/>
    </source>
</evidence>
<comment type="similarity">
    <text evidence="12">Belongs to the DnaG primase family.</text>
</comment>
<dbReference type="GO" id="GO:0003899">
    <property type="term" value="F:DNA-directed RNA polymerase activity"/>
    <property type="evidence" value="ECO:0007669"/>
    <property type="project" value="UniProtKB-UniRule"/>
</dbReference>
<keyword evidence="1 12" id="KW-0240">DNA-directed RNA polymerase</keyword>
<dbReference type="NCBIfam" id="TIGR01391">
    <property type="entry name" value="dnaG"/>
    <property type="match status" value="1"/>
</dbReference>
<dbReference type="Proteomes" id="UP000320078">
    <property type="component" value="Unassembled WGS sequence"/>
</dbReference>
<comment type="domain">
    <text evidence="12">Contains an N-terminal zinc-binding domain, a central core domain that contains the primase activity, and a C-terminal DnaB-binding domain.</text>
</comment>
<dbReference type="InterPro" id="IPR002694">
    <property type="entry name" value="Znf_CHC2"/>
</dbReference>
<evidence type="ECO:0000256" key="7">
    <source>
        <dbReference type="ARBA" id="ARBA00022771"/>
    </source>
</evidence>
<dbReference type="InterPro" id="IPR037068">
    <property type="entry name" value="DNA_primase_core_N_sf"/>
</dbReference>